<feature type="domain" description="Methyl-accepting transducer" evidence="5">
    <location>
        <begin position="277"/>
        <end position="492"/>
    </location>
</feature>
<sequence length="539" mass="58177">MNRPSIQNKLFLLLAVATALLMGLWGTMYWLGGLIHGGTIATSKAHEGAELSDEVNQLLLQLREPVNDVLESWDAESEGEKLDRYTREYEQRLRELEEELEADPEWRRVLAPVKQEAGEMLLHARAVLAAVRERSEAERARDYEASGSATSRALQRMVMMNRAFVRASRLLQEVEDSQREQAHALVLETARSSERLVSWTLGVLLVSLAILTTLGMALVRALIVPLRTAAGVLTDVSQGDLRHRIEEGSKDEVGVLMGATRQMLVYLSHIIGEIRGSSHGLATAASQLSATSQALSQGTQEQAASVEESNKSLERMRASIERTASNGQRMTEMALRGVKDAEESGRAVGATVEAMKAIIEKISIVEEIAYQTHLLSLNAAIESARAGEHGRGLAVVASEVRMLAERSRVAAREILGLAGSSMKIAERSGSLLEELVPSIRQTATLVQDVSAACASQSQAVMQLNQSMRQVGEVAQKSASAAEELAATAEEVASQAEALRQLVAFFRLDAQDEASTAGLLARSTLAPGRGSAGPHTSMAA</sequence>
<protein>
    <submittedName>
        <fullName evidence="7">Methyl-accepting chemotaxis protein</fullName>
    </submittedName>
</protein>
<evidence type="ECO:0000313" key="7">
    <source>
        <dbReference type="EMBL" id="MCY1074013.1"/>
    </source>
</evidence>
<dbReference type="SUPFAM" id="SSF58104">
    <property type="entry name" value="Methyl-accepting chemotaxis protein (MCP) signaling domain"/>
    <property type="match status" value="1"/>
</dbReference>
<dbReference type="CDD" id="cd06225">
    <property type="entry name" value="HAMP"/>
    <property type="match status" value="1"/>
</dbReference>
<evidence type="ECO:0000259" key="6">
    <source>
        <dbReference type="PROSITE" id="PS50885"/>
    </source>
</evidence>
<dbReference type="PROSITE" id="PS50111">
    <property type="entry name" value="CHEMOTAXIS_TRANSDUC_2"/>
    <property type="match status" value="1"/>
</dbReference>
<feature type="transmembrane region" description="Helical" evidence="4">
    <location>
        <begin position="196"/>
        <end position="219"/>
    </location>
</feature>
<dbReference type="Pfam" id="PF00672">
    <property type="entry name" value="HAMP"/>
    <property type="match status" value="1"/>
</dbReference>
<dbReference type="PRINTS" id="PR00260">
    <property type="entry name" value="CHEMTRNSDUCR"/>
</dbReference>
<keyword evidence="3" id="KW-0807">Transducer</keyword>
<dbReference type="InterPro" id="IPR004090">
    <property type="entry name" value="Chemotax_Me-accpt_rcpt"/>
</dbReference>
<organism evidence="7 8">
    <name type="scientific">Archangium lansingense</name>
    <dbReference type="NCBI Taxonomy" id="2995310"/>
    <lineage>
        <taxon>Bacteria</taxon>
        <taxon>Pseudomonadati</taxon>
        <taxon>Myxococcota</taxon>
        <taxon>Myxococcia</taxon>
        <taxon>Myxococcales</taxon>
        <taxon>Cystobacterineae</taxon>
        <taxon>Archangiaceae</taxon>
        <taxon>Archangium</taxon>
    </lineage>
</organism>
<name>A0ABT3ZX93_9BACT</name>
<dbReference type="Pfam" id="PF00015">
    <property type="entry name" value="MCPsignal"/>
    <property type="match status" value="1"/>
</dbReference>
<dbReference type="PANTHER" id="PTHR43531:SF11">
    <property type="entry name" value="METHYL-ACCEPTING CHEMOTAXIS PROTEIN 3"/>
    <property type="match status" value="1"/>
</dbReference>
<evidence type="ECO:0000256" key="4">
    <source>
        <dbReference type="SAM" id="Phobius"/>
    </source>
</evidence>
<keyword evidence="1" id="KW-0145">Chemotaxis</keyword>
<gene>
    <name evidence="7" type="ORF">OV287_05900</name>
</gene>
<comment type="similarity">
    <text evidence="2">Belongs to the methyl-accepting chemotaxis (MCP) protein family.</text>
</comment>
<evidence type="ECO:0000313" key="8">
    <source>
        <dbReference type="Proteomes" id="UP001207654"/>
    </source>
</evidence>
<dbReference type="SMART" id="SM00304">
    <property type="entry name" value="HAMP"/>
    <property type="match status" value="1"/>
</dbReference>
<keyword evidence="4" id="KW-0472">Membrane</keyword>
<comment type="caution">
    <text evidence="7">The sequence shown here is derived from an EMBL/GenBank/DDBJ whole genome shotgun (WGS) entry which is preliminary data.</text>
</comment>
<feature type="domain" description="HAMP" evidence="6">
    <location>
        <begin position="220"/>
        <end position="272"/>
    </location>
</feature>
<accession>A0ABT3ZX93</accession>
<evidence type="ECO:0000256" key="3">
    <source>
        <dbReference type="PROSITE-ProRule" id="PRU00284"/>
    </source>
</evidence>
<dbReference type="Gene3D" id="1.10.287.950">
    <property type="entry name" value="Methyl-accepting chemotaxis protein"/>
    <property type="match status" value="1"/>
</dbReference>
<dbReference type="PROSITE" id="PS50885">
    <property type="entry name" value="HAMP"/>
    <property type="match status" value="1"/>
</dbReference>
<dbReference type="EMBL" id="JAPNKA010000001">
    <property type="protein sequence ID" value="MCY1074013.1"/>
    <property type="molecule type" value="Genomic_DNA"/>
</dbReference>
<proteinExistence type="inferred from homology"/>
<evidence type="ECO:0000256" key="1">
    <source>
        <dbReference type="ARBA" id="ARBA00022500"/>
    </source>
</evidence>
<reference evidence="7 8" key="1">
    <citation type="submission" date="2022-11" db="EMBL/GenBank/DDBJ databases">
        <title>Minimal conservation of predation-associated metabolite biosynthetic gene clusters underscores biosynthetic potential of Myxococcota including descriptions for ten novel species: Archangium lansinium sp. nov., Myxococcus landrumus sp. nov., Nannocystis bai.</title>
        <authorList>
            <person name="Ahearne A."/>
            <person name="Stevens C."/>
            <person name="Phillips K."/>
        </authorList>
    </citation>
    <scope>NUCLEOTIDE SEQUENCE [LARGE SCALE GENOMIC DNA]</scope>
    <source>
        <strain evidence="7 8">MIWBW</strain>
    </source>
</reference>
<dbReference type="RefSeq" id="WP_267532997.1">
    <property type="nucleotide sequence ID" value="NZ_JAPNKA010000001.1"/>
</dbReference>
<dbReference type="SMART" id="SM00283">
    <property type="entry name" value="MA"/>
    <property type="match status" value="1"/>
</dbReference>
<dbReference type="InterPro" id="IPR003660">
    <property type="entry name" value="HAMP_dom"/>
</dbReference>
<keyword evidence="4" id="KW-1133">Transmembrane helix</keyword>
<evidence type="ECO:0000256" key="2">
    <source>
        <dbReference type="ARBA" id="ARBA00029447"/>
    </source>
</evidence>
<dbReference type="InterPro" id="IPR051310">
    <property type="entry name" value="MCP_chemotaxis"/>
</dbReference>
<evidence type="ECO:0000259" key="5">
    <source>
        <dbReference type="PROSITE" id="PS50111"/>
    </source>
</evidence>
<dbReference type="Proteomes" id="UP001207654">
    <property type="component" value="Unassembled WGS sequence"/>
</dbReference>
<keyword evidence="8" id="KW-1185">Reference proteome</keyword>
<dbReference type="InterPro" id="IPR004089">
    <property type="entry name" value="MCPsignal_dom"/>
</dbReference>
<dbReference type="PANTHER" id="PTHR43531">
    <property type="entry name" value="PROTEIN ICFG"/>
    <property type="match status" value="1"/>
</dbReference>
<keyword evidence="4" id="KW-0812">Transmembrane</keyword>